<dbReference type="SMART" id="SM00248">
    <property type="entry name" value="ANK"/>
    <property type="match status" value="5"/>
</dbReference>
<reference evidence="5 6" key="1">
    <citation type="submission" date="2024-02" db="EMBL/GenBank/DDBJ databases">
        <authorList>
            <person name="Chen Y."/>
            <person name="Shah S."/>
            <person name="Dougan E. K."/>
            <person name="Thang M."/>
            <person name="Chan C."/>
        </authorList>
    </citation>
    <scope>NUCLEOTIDE SEQUENCE [LARGE SCALE GENOMIC DNA]</scope>
</reference>
<dbReference type="Proteomes" id="UP001642464">
    <property type="component" value="Unassembled WGS sequence"/>
</dbReference>
<evidence type="ECO:0000256" key="1">
    <source>
        <dbReference type="ARBA" id="ARBA00022737"/>
    </source>
</evidence>
<dbReference type="InterPro" id="IPR032675">
    <property type="entry name" value="LRR_dom_sf"/>
</dbReference>
<keyword evidence="6" id="KW-1185">Reference proteome</keyword>
<dbReference type="InterPro" id="IPR036770">
    <property type="entry name" value="Ankyrin_rpt-contain_sf"/>
</dbReference>
<feature type="repeat" description="ANK" evidence="3">
    <location>
        <begin position="12"/>
        <end position="44"/>
    </location>
</feature>
<sequence>MSASAGAEVDAKGRSALHLAAFNGEREEVERLVTSGAEIEATDKEGFTPLHLASEAGRLDVVDRLTEAKADLEAKGLTPLHWAAEKGHPATVDRLVAAGAAVDAKTSQGQKDEFGRENQKECWTPLHLAAWHGHPATVDRLVAAGAAVDAKEDISGQTPLHYAAVSGHSDAAQRLVDLGADVDAQNNAGQTPWELAQRHGRKTRMAPVLRPVYVSSLGGRSVPCGHWPERRVIELKAEAEQKLGFKICELITSSGEPLQETLTLEEAGINCRDHMTAVALVPTDLTESPDHHAFGRQSGEFAAGDARGSNQEVSASQSAPQETQGGYLEALGVLGTRSKYNLQDPQQLIRLLLDANIGLMRLEYLREMIDTDRRFPRRQEADFQVTAAGLPAIVQPSELMKLEIDALGNMSIYVMDPTPLRVTVRIMSISHVWESMEHPDPHGFQLHEIVQKCPPVTSTCAVWIFYDFSSLYQYGARTDQQERDFREALAHMYTLYAHEAIKVHIVEELTPETWKRPGTTVNAFSETAGRVMPIPLDQLTVNMTPYLLRGWCQAERQWSSLRISLDNCVPMPPDLFRRKMEEQGLRFTHHDDKEVVMKLQAKVFAEKVLTTRQLMAERLDADALDVLCAALPFYADLDEIVVTGNLLPRSAAVAVAMTNARSYQMESCGLGDEDVEDIVATLLNCDKVEELRLGRNNIGHRGLQALGDLRKSKPNLYVDVLDERNLRNADFAPDMKDDAQGGILSDQRQDFEDDIRRQRGGTSSCCSCM</sequence>
<evidence type="ECO:0000256" key="2">
    <source>
        <dbReference type="ARBA" id="ARBA00023043"/>
    </source>
</evidence>
<feature type="compositionally biased region" description="Polar residues" evidence="4">
    <location>
        <begin position="308"/>
        <end position="322"/>
    </location>
</feature>
<evidence type="ECO:0000313" key="6">
    <source>
        <dbReference type="Proteomes" id="UP001642464"/>
    </source>
</evidence>
<keyword evidence="1" id="KW-0677">Repeat</keyword>
<dbReference type="EMBL" id="CAXAMM010038938">
    <property type="protein sequence ID" value="CAK9082279.1"/>
    <property type="molecule type" value="Genomic_DNA"/>
</dbReference>
<dbReference type="Pfam" id="PF12796">
    <property type="entry name" value="Ank_2"/>
    <property type="match status" value="2"/>
</dbReference>
<protein>
    <submittedName>
        <fullName evidence="5">Uncharacterized protein</fullName>
    </submittedName>
</protein>
<gene>
    <name evidence="5" type="ORF">SCF082_LOCUS39111</name>
</gene>
<dbReference type="PROSITE" id="PS50088">
    <property type="entry name" value="ANK_REPEAT"/>
    <property type="match status" value="5"/>
</dbReference>
<feature type="repeat" description="ANK" evidence="3">
    <location>
        <begin position="45"/>
        <end position="77"/>
    </location>
</feature>
<organism evidence="5 6">
    <name type="scientific">Durusdinium trenchii</name>
    <dbReference type="NCBI Taxonomy" id="1381693"/>
    <lineage>
        <taxon>Eukaryota</taxon>
        <taxon>Sar</taxon>
        <taxon>Alveolata</taxon>
        <taxon>Dinophyceae</taxon>
        <taxon>Suessiales</taxon>
        <taxon>Symbiodiniaceae</taxon>
        <taxon>Durusdinium</taxon>
    </lineage>
</organism>
<dbReference type="Gene3D" id="1.25.40.20">
    <property type="entry name" value="Ankyrin repeat-containing domain"/>
    <property type="match status" value="2"/>
</dbReference>
<comment type="caution">
    <text evidence="5">The sequence shown here is derived from an EMBL/GenBank/DDBJ whole genome shotgun (WGS) entry which is preliminary data.</text>
</comment>
<evidence type="ECO:0000256" key="3">
    <source>
        <dbReference type="PROSITE-ProRule" id="PRU00023"/>
    </source>
</evidence>
<proteinExistence type="predicted"/>
<evidence type="ECO:0000313" key="5">
    <source>
        <dbReference type="EMBL" id="CAK9082279.1"/>
    </source>
</evidence>
<dbReference type="PANTHER" id="PTHR24171:SF9">
    <property type="entry name" value="ANKYRIN REPEAT DOMAIN-CONTAINING PROTEIN 39"/>
    <property type="match status" value="1"/>
</dbReference>
<dbReference type="SUPFAM" id="SSF52047">
    <property type="entry name" value="RNI-like"/>
    <property type="match status" value="1"/>
</dbReference>
<dbReference type="InterPro" id="IPR002110">
    <property type="entry name" value="Ankyrin_rpt"/>
</dbReference>
<keyword evidence="2 3" id="KW-0040">ANK repeat</keyword>
<feature type="repeat" description="ANK" evidence="3">
    <location>
        <begin position="75"/>
        <end position="107"/>
    </location>
</feature>
<feature type="region of interest" description="Disordered" evidence="4">
    <location>
        <begin position="301"/>
        <end position="322"/>
    </location>
</feature>
<dbReference type="PROSITE" id="PS50297">
    <property type="entry name" value="ANK_REP_REGION"/>
    <property type="match status" value="5"/>
</dbReference>
<dbReference type="Gene3D" id="3.80.10.10">
    <property type="entry name" value="Ribonuclease Inhibitor"/>
    <property type="match status" value="1"/>
</dbReference>
<dbReference type="PANTHER" id="PTHR24171">
    <property type="entry name" value="ANKYRIN REPEAT DOMAIN-CONTAINING PROTEIN 39-RELATED"/>
    <property type="match status" value="1"/>
</dbReference>
<evidence type="ECO:0000256" key="4">
    <source>
        <dbReference type="SAM" id="MobiDB-lite"/>
    </source>
</evidence>
<feature type="repeat" description="ANK" evidence="3">
    <location>
        <begin position="155"/>
        <end position="187"/>
    </location>
</feature>
<feature type="repeat" description="ANK" evidence="3">
    <location>
        <begin position="121"/>
        <end position="153"/>
    </location>
</feature>
<name>A0ABP0Q527_9DINO</name>
<dbReference type="PRINTS" id="PR01415">
    <property type="entry name" value="ANKYRIN"/>
</dbReference>
<dbReference type="SUPFAM" id="SSF48403">
    <property type="entry name" value="Ankyrin repeat"/>
    <property type="match status" value="1"/>
</dbReference>
<accession>A0ABP0Q527</accession>